<keyword evidence="3 5" id="KW-1133">Transmembrane helix</keyword>
<organism evidence="6 7">
    <name type="scientific">Aureispira anguillae</name>
    <dbReference type="NCBI Taxonomy" id="2864201"/>
    <lineage>
        <taxon>Bacteria</taxon>
        <taxon>Pseudomonadati</taxon>
        <taxon>Bacteroidota</taxon>
        <taxon>Saprospiria</taxon>
        <taxon>Saprospirales</taxon>
        <taxon>Saprospiraceae</taxon>
        <taxon>Aureispira</taxon>
    </lineage>
</organism>
<comment type="subcellular location">
    <subcellularLocation>
        <location evidence="1">Membrane</location>
        <topology evidence="1">Single-pass membrane protein</topology>
    </subcellularLocation>
</comment>
<dbReference type="AlphaFoldDB" id="A0A915YKW8"/>
<dbReference type="Proteomes" id="UP001060919">
    <property type="component" value="Chromosome"/>
</dbReference>
<dbReference type="InterPro" id="IPR011053">
    <property type="entry name" value="Single_hybrid_motif"/>
</dbReference>
<accession>A0A915YKW8</accession>
<feature type="transmembrane region" description="Helical" evidence="5">
    <location>
        <begin position="32"/>
        <end position="51"/>
    </location>
</feature>
<keyword evidence="7" id="KW-1185">Reference proteome</keyword>
<evidence type="ECO:0000256" key="4">
    <source>
        <dbReference type="ARBA" id="ARBA00023136"/>
    </source>
</evidence>
<dbReference type="Gene3D" id="2.40.50.100">
    <property type="match status" value="1"/>
</dbReference>
<protein>
    <submittedName>
        <fullName evidence="6">HlyD family secretion protein</fullName>
    </submittedName>
</protein>
<dbReference type="SUPFAM" id="SSF51230">
    <property type="entry name" value="Single hybrid motif"/>
    <property type="match status" value="1"/>
</dbReference>
<sequence length="455" mass="52197">MLNISENRIENKGLEDYPAFKKVTQLNTARKLAHWVIIFFVLLVVILMLPWTQHIVTKGKVTTLKPEHRPQSVYSVISGKIDRWYVQEGESVEKGDTLAFLSEVKAGYFDPELLRRTQDQVNAKHAAREAYNDKSQALSQQLEAIKNVSLVKLEQTQNKVEQYQLKLISDSVTVGAAQTAYRVATRQFNRTDTLFQKGIKSLTDLENKRNKMQETEAKWMAYQNKFLTTKNELLNAKIELSLVKSQYADKMAKVRSERSSALSSIYDAESQIAKLENQYANYEQREKLYYVIAPQDGYITKIYRKGLGEIVKATDPLLAIMPANHQLAVEAYIRPMDYPLLQLKQKVRFVFDGWPAFVFSGWPNQSYGTFEGAVVAIDNVANEKGMYRILVSPSTSKAWPEALRVGAGASTLIMLNDVPLWYEFWRQLNGFPPDFYEEQDLDKIKMKAPIKHLKK</sequence>
<evidence type="ECO:0000256" key="3">
    <source>
        <dbReference type="ARBA" id="ARBA00022989"/>
    </source>
</evidence>
<keyword evidence="2 5" id="KW-0812">Transmembrane</keyword>
<dbReference type="PANTHER" id="PTHR30386:SF26">
    <property type="entry name" value="TRANSPORT PROTEIN COMB"/>
    <property type="match status" value="1"/>
</dbReference>
<gene>
    <name evidence="6" type="ORF">AsAng_0058940</name>
</gene>
<keyword evidence="4 5" id="KW-0472">Membrane</keyword>
<dbReference type="InterPro" id="IPR050739">
    <property type="entry name" value="MFP"/>
</dbReference>
<dbReference type="PANTHER" id="PTHR30386">
    <property type="entry name" value="MEMBRANE FUSION SUBUNIT OF EMRAB-TOLC MULTIDRUG EFFLUX PUMP"/>
    <property type="match status" value="1"/>
</dbReference>
<evidence type="ECO:0000313" key="6">
    <source>
        <dbReference type="EMBL" id="BDS15110.1"/>
    </source>
</evidence>
<evidence type="ECO:0000256" key="1">
    <source>
        <dbReference type="ARBA" id="ARBA00004167"/>
    </source>
</evidence>
<proteinExistence type="predicted"/>
<evidence type="ECO:0000313" key="7">
    <source>
        <dbReference type="Proteomes" id="UP001060919"/>
    </source>
</evidence>
<reference evidence="6" key="1">
    <citation type="submission" date="2022-09" db="EMBL/GenBank/DDBJ databases">
        <title>Aureispira anguillicida sp. nov., isolated from Leptocephalus of Japanese eel Anguilla japonica.</title>
        <authorList>
            <person name="Yuasa K."/>
            <person name="Mekata T."/>
            <person name="Ikunari K."/>
        </authorList>
    </citation>
    <scope>NUCLEOTIDE SEQUENCE</scope>
    <source>
        <strain evidence="6">EL160426</strain>
    </source>
</reference>
<dbReference type="GO" id="GO:0016020">
    <property type="term" value="C:membrane"/>
    <property type="evidence" value="ECO:0007669"/>
    <property type="project" value="UniProtKB-SubCell"/>
</dbReference>
<evidence type="ECO:0000256" key="5">
    <source>
        <dbReference type="SAM" id="Phobius"/>
    </source>
</evidence>
<dbReference type="EMBL" id="AP026867">
    <property type="protein sequence ID" value="BDS15110.1"/>
    <property type="molecule type" value="Genomic_DNA"/>
</dbReference>
<dbReference type="KEGG" id="aup:AsAng_0058940"/>
<dbReference type="RefSeq" id="WP_264790292.1">
    <property type="nucleotide sequence ID" value="NZ_AP026867.1"/>
</dbReference>
<evidence type="ECO:0000256" key="2">
    <source>
        <dbReference type="ARBA" id="ARBA00022692"/>
    </source>
</evidence>
<name>A0A915YKW8_9BACT</name>